<gene>
    <name evidence="6" type="ORF">PPACK8108_LOCUS19457</name>
</gene>
<evidence type="ECO:0000256" key="4">
    <source>
        <dbReference type="ARBA" id="ARBA00022840"/>
    </source>
</evidence>
<dbReference type="Proteomes" id="UP001153365">
    <property type="component" value="Unassembled WGS sequence"/>
</dbReference>
<dbReference type="SUPFAM" id="SSF63999">
    <property type="entry name" value="Thiamin pyrophosphokinase, catalytic domain"/>
    <property type="match status" value="1"/>
</dbReference>
<keyword evidence="4" id="KW-0067">ATP-binding</keyword>
<dbReference type="PANTHER" id="PTHR13622:SF8">
    <property type="entry name" value="THIAMIN PYROPHOSPHOKINASE 1"/>
    <property type="match status" value="1"/>
</dbReference>
<reference evidence="6" key="1">
    <citation type="submission" date="2022-06" db="EMBL/GenBank/DDBJ databases">
        <authorList>
            <consortium name="SYNGENTA / RWTH Aachen University"/>
        </authorList>
    </citation>
    <scope>NUCLEOTIDE SEQUENCE</scope>
</reference>
<evidence type="ECO:0000256" key="1">
    <source>
        <dbReference type="ARBA" id="ARBA00022679"/>
    </source>
</evidence>
<keyword evidence="1" id="KW-0808">Transferase</keyword>
<dbReference type="NCBIfam" id="TIGR01378">
    <property type="entry name" value="thi_PPkinase"/>
    <property type="match status" value="1"/>
</dbReference>
<dbReference type="GO" id="GO:0009229">
    <property type="term" value="P:thiamine diphosphate biosynthetic process"/>
    <property type="evidence" value="ECO:0007669"/>
    <property type="project" value="InterPro"/>
</dbReference>
<dbReference type="GO" id="GO:0006772">
    <property type="term" value="P:thiamine metabolic process"/>
    <property type="evidence" value="ECO:0007669"/>
    <property type="project" value="InterPro"/>
</dbReference>
<dbReference type="CDD" id="cd07995">
    <property type="entry name" value="TPK"/>
    <property type="match status" value="1"/>
</dbReference>
<dbReference type="InterPro" id="IPR036759">
    <property type="entry name" value="TPK_catalytic_sf"/>
</dbReference>
<evidence type="ECO:0000256" key="3">
    <source>
        <dbReference type="ARBA" id="ARBA00022777"/>
    </source>
</evidence>
<evidence type="ECO:0000313" key="7">
    <source>
        <dbReference type="Proteomes" id="UP001153365"/>
    </source>
</evidence>
<proteinExistence type="predicted"/>
<sequence>MNKVQRREKRWGDPLQLIHDKDPQNNRVISLLILNTPINQESCQIFMDLWNQSSLRVCADGGANRLYDFTISNDHQPGTDSKDQIRMNPDFIKGDLDSIRGDVMDHYLSQESCKIIKDEDQDSTDLEKCLRLIFGLEGVERDGSRKDGKVVVIHGGLTGRLDQTISTLHNLLRLESRRQDEEDGSSDEVWVVDSQAGSIACVLEADETRSSVGGVLLSTSNYVLPETEVVEVEVDVPVIWTLSIY</sequence>
<dbReference type="EMBL" id="CALTRL010005699">
    <property type="protein sequence ID" value="CAH7684998.1"/>
    <property type="molecule type" value="Genomic_DNA"/>
</dbReference>
<evidence type="ECO:0000256" key="2">
    <source>
        <dbReference type="ARBA" id="ARBA00022741"/>
    </source>
</evidence>
<dbReference type="InterPro" id="IPR007371">
    <property type="entry name" value="TPK_catalytic"/>
</dbReference>
<feature type="domain" description="Thiamin pyrophosphokinase catalytic" evidence="5">
    <location>
        <begin position="47"/>
        <end position="177"/>
    </location>
</feature>
<protein>
    <submittedName>
        <fullName evidence="6">Thiamin pyrophosphokinase</fullName>
    </submittedName>
</protein>
<dbReference type="GO" id="GO:0016301">
    <property type="term" value="F:kinase activity"/>
    <property type="evidence" value="ECO:0007669"/>
    <property type="project" value="UniProtKB-KW"/>
</dbReference>
<dbReference type="InterPro" id="IPR006282">
    <property type="entry name" value="Thi_PPkinase"/>
</dbReference>
<keyword evidence="7" id="KW-1185">Reference proteome</keyword>
<dbReference type="GO" id="GO:0004788">
    <property type="term" value="F:thiamine diphosphokinase activity"/>
    <property type="evidence" value="ECO:0007669"/>
    <property type="project" value="InterPro"/>
</dbReference>
<name>A0AAV0BCT8_PHAPC</name>
<keyword evidence="2" id="KW-0547">Nucleotide-binding</keyword>
<comment type="caution">
    <text evidence="6">The sequence shown here is derived from an EMBL/GenBank/DDBJ whole genome shotgun (WGS) entry which is preliminary data.</text>
</comment>
<dbReference type="AlphaFoldDB" id="A0AAV0BCT8"/>
<organism evidence="6 7">
    <name type="scientific">Phakopsora pachyrhizi</name>
    <name type="common">Asian soybean rust disease fungus</name>
    <dbReference type="NCBI Taxonomy" id="170000"/>
    <lineage>
        <taxon>Eukaryota</taxon>
        <taxon>Fungi</taxon>
        <taxon>Dikarya</taxon>
        <taxon>Basidiomycota</taxon>
        <taxon>Pucciniomycotina</taxon>
        <taxon>Pucciniomycetes</taxon>
        <taxon>Pucciniales</taxon>
        <taxon>Phakopsoraceae</taxon>
        <taxon>Phakopsora</taxon>
    </lineage>
</organism>
<keyword evidence="3" id="KW-0418">Kinase</keyword>
<dbReference type="PANTHER" id="PTHR13622">
    <property type="entry name" value="THIAMIN PYROPHOSPHOKINASE"/>
    <property type="match status" value="1"/>
</dbReference>
<dbReference type="Pfam" id="PF04263">
    <property type="entry name" value="TPK_catalytic"/>
    <property type="match status" value="1"/>
</dbReference>
<dbReference type="Gene3D" id="3.40.50.10240">
    <property type="entry name" value="Thiamin pyrophosphokinase, catalytic domain"/>
    <property type="match status" value="1"/>
</dbReference>
<dbReference type="GO" id="GO:0005524">
    <property type="term" value="F:ATP binding"/>
    <property type="evidence" value="ECO:0007669"/>
    <property type="project" value="UniProtKB-KW"/>
</dbReference>
<accession>A0AAV0BCT8</accession>
<evidence type="ECO:0000313" key="6">
    <source>
        <dbReference type="EMBL" id="CAH7684998.1"/>
    </source>
</evidence>
<evidence type="ECO:0000259" key="5">
    <source>
        <dbReference type="Pfam" id="PF04263"/>
    </source>
</evidence>